<dbReference type="Pfam" id="PF22936">
    <property type="entry name" value="Pol_BBD"/>
    <property type="match status" value="1"/>
</dbReference>
<comment type="caution">
    <text evidence="3">The sequence shown here is derived from an EMBL/GenBank/DDBJ whole genome shotgun (WGS) entry which is preliminary data.</text>
</comment>
<accession>A0A6D2L823</accession>
<protein>
    <recommendedName>
        <fullName evidence="2">CCHC-type domain-containing protein</fullName>
    </recommendedName>
</protein>
<evidence type="ECO:0000259" key="2">
    <source>
        <dbReference type="PROSITE" id="PS50158"/>
    </source>
</evidence>
<keyword evidence="4" id="KW-1185">Reference proteome</keyword>
<dbReference type="SUPFAM" id="SSF57756">
    <property type="entry name" value="Retrovirus zinc finger-like domains"/>
    <property type="match status" value="1"/>
</dbReference>
<dbReference type="InterPro" id="IPR001878">
    <property type="entry name" value="Znf_CCHC"/>
</dbReference>
<dbReference type="Proteomes" id="UP000467841">
    <property type="component" value="Unassembled WGS sequence"/>
</dbReference>
<dbReference type="PROSITE" id="PS50158">
    <property type="entry name" value="ZF_CCHC"/>
    <property type="match status" value="1"/>
</dbReference>
<keyword evidence="1" id="KW-0863">Zinc-finger</keyword>
<feature type="domain" description="CCHC-type" evidence="2">
    <location>
        <begin position="259"/>
        <end position="275"/>
    </location>
</feature>
<dbReference type="PANTHER" id="PTHR47592">
    <property type="entry name" value="PBF68 PROTEIN"/>
    <property type="match status" value="1"/>
</dbReference>
<proteinExistence type="predicted"/>
<dbReference type="EMBL" id="CACVBM020001684">
    <property type="protein sequence ID" value="CAA7057279.1"/>
    <property type="molecule type" value="Genomic_DNA"/>
</dbReference>
<dbReference type="InterPro" id="IPR054722">
    <property type="entry name" value="PolX-like_BBD"/>
</dbReference>
<name>A0A6D2L823_9BRAS</name>
<evidence type="ECO:0000256" key="1">
    <source>
        <dbReference type="PROSITE-ProRule" id="PRU00047"/>
    </source>
</evidence>
<dbReference type="OrthoDB" id="1109034at2759"/>
<evidence type="ECO:0000313" key="4">
    <source>
        <dbReference type="Proteomes" id="UP000467841"/>
    </source>
</evidence>
<dbReference type="Pfam" id="PF14223">
    <property type="entry name" value="Retrotran_gag_2"/>
    <property type="match status" value="1"/>
</dbReference>
<keyword evidence="1" id="KW-0862">Zinc</keyword>
<dbReference type="AlphaFoldDB" id="A0A6D2L823"/>
<dbReference type="InterPro" id="IPR036875">
    <property type="entry name" value="Znf_CCHC_sf"/>
</dbReference>
<reference evidence="3" key="1">
    <citation type="submission" date="2020-01" db="EMBL/GenBank/DDBJ databases">
        <authorList>
            <person name="Mishra B."/>
        </authorList>
    </citation>
    <scope>NUCLEOTIDE SEQUENCE [LARGE SCALE GENOMIC DNA]</scope>
</reference>
<keyword evidence="1" id="KW-0479">Metal-binding</keyword>
<dbReference type="GO" id="GO:0008270">
    <property type="term" value="F:zinc ion binding"/>
    <property type="evidence" value="ECO:0007669"/>
    <property type="project" value="UniProtKB-KW"/>
</dbReference>
<organism evidence="3 4">
    <name type="scientific">Microthlaspi erraticum</name>
    <dbReference type="NCBI Taxonomy" id="1685480"/>
    <lineage>
        <taxon>Eukaryota</taxon>
        <taxon>Viridiplantae</taxon>
        <taxon>Streptophyta</taxon>
        <taxon>Embryophyta</taxon>
        <taxon>Tracheophyta</taxon>
        <taxon>Spermatophyta</taxon>
        <taxon>Magnoliopsida</taxon>
        <taxon>eudicotyledons</taxon>
        <taxon>Gunneridae</taxon>
        <taxon>Pentapetalae</taxon>
        <taxon>rosids</taxon>
        <taxon>malvids</taxon>
        <taxon>Brassicales</taxon>
        <taxon>Brassicaceae</taxon>
        <taxon>Coluteocarpeae</taxon>
        <taxon>Microthlaspi</taxon>
    </lineage>
</organism>
<gene>
    <name evidence="3" type="ORF">MERR_LOCUS44515</name>
</gene>
<evidence type="ECO:0000313" key="3">
    <source>
        <dbReference type="EMBL" id="CAA7057279.1"/>
    </source>
</evidence>
<sequence>MELGDQPAANVTGQLAALAAPTLPSNISAALTPDKFDGTNFKQWQQKMHFFLTTLNLAKYLVETKPEVPATQEANPDPRVHMTLENWEQGDFLCRGYIQSRLVDQLFNVYSEVKTSKELWEALDKKYKTFNVGSGKFAAAKFLNFVMVDSKPIMDQVHDLQMILQEISDEGMKICETFTVNCFIEKLTPWMGRLQELSCIQAEGFDFGQLVSRLQNESLKREKLKQFRLMMRMWLNFATNQKAGPSPQFPKKKSGFSGKCNHCGKVGHRGADCRSKAKEKNQANLTEDDMVAVVTEANMVEENPMLWWYDTGATTHICIDRQMFSTYQKSKEDARLLMGNVSHSKIEGTGKVVLKMTSGRELTLNNVKHVPDMRKNLISGTLMSKHGFAINFESDQLILRKTWCFYRKRFC</sequence>
<dbReference type="PANTHER" id="PTHR47592:SF27">
    <property type="entry name" value="OS08G0421700 PROTEIN"/>
    <property type="match status" value="1"/>
</dbReference>
<dbReference type="GO" id="GO:0003676">
    <property type="term" value="F:nucleic acid binding"/>
    <property type="evidence" value="ECO:0007669"/>
    <property type="project" value="InterPro"/>
</dbReference>